<name>A0A2T5YFW0_9BACT</name>
<organism evidence="2 3">
    <name type="scientific">Pontibacter mucosus</name>
    <dbReference type="NCBI Taxonomy" id="1649266"/>
    <lineage>
        <taxon>Bacteria</taxon>
        <taxon>Pseudomonadati</taxon>
        <taxon>Bacteroidota</taxon>
        <taxon>Cytophagia</taxon>
        <taxon>Cytophagales</taxon>
        <taxon>Hymenobacteraceae</taxon>
        <taxon>Pontibacter</taxon>
    </lineage>
</organism>
<protein>
    <submittedName>
        <fullName evidence="2">Uncharacterized protein</fullName>
    </submittedName>
</protein>
<feature type="transmembrane region" description="Helical" evidence="1">
    <location>
        <begin position="386"/>
        <end position="419"/>
    </location>
</feature>
<keyword evidence="1" id="KW-1133">Transmembrane helix</keyword>
<evidence type="ECO:0000313" key="3">
    <source>
        <dbReference type="Proteomes" id="UP000244225"/>
    </source>
</evidence>
<keyword evidence="1" id="KW-0472">Membrane</keyword>
<feature type="transmembrane region" description="Helical" evidence="1">
    <location>
        <begin position="356"/>
        <end position="374"/>
    </location>
</feature>
<feature type="transmembrane region" description="Helical" evidence="1">
    <location>
        <begin position="289"/>
        <end position="307"/>
    </location>
</feature>
<dbReference type="AlphaFoldDB" id="A0A2T5YFW0"/>
<dbReference type="Proteomes" id="UP000244225">
    <property type="component" value="Unassembled WGS sequence"/>
</dbReference>
<dbReference type="EMBL" id="QBKI01000007">
    <property type="protein sequence ID" value="PTX18200.1"/>
    <property type="molecule type" value="Genomic_DNA"/>
</dbReference>
<keyword evidence="3" id="KW-1185">Reference proteome</keyword>
<feature type="transmembrane region" description="Helical" evidence="1">
    <location>
        <begin position="12"/>
        <end position="38"/>
    </location>
</feature>
<gene>
    <name evidence="2" type="ORF">C8N40_107241</name>
</gene>
<feature type="transmembrane region" description="Helical" evidence="1">
    <location>
        <begin position="136"/>
        <end position="157"/>
    </location>
</feature>
<sequence length="436" mass="48802">MTRQSITIRLQYSRTLFCISLLLALNLFMLAGTWVAQLSETDHKTMLHLLNLAKENTIATWYSSKLLLLTSAISAVCFMADRQRAGSLREKTLSYGWVFFSIVFLLLSLDEIGSYHETIGDASVFNLFGKQTGWTVFYILILLVGGFMLSFSVVILVRSKRTALLSFIGLLLLLSNPLQENYEINSYRAAPDPAQWVRPLGLLLLEEGSEIFASSCFLLSTVIYLHYVSRQQPSNQALPTPYININLLFSSKLARTLVFCGTVLLTAGLVAVEVGIGETTIRDEGIPKNWFPSTSAFAASIISTYLYHISRQEKAVIRYTYLLLAALSMYIAMLYGSNLYAHNYWLTEKGMLLEKVAEALSIAAAAFLCYRMLLLSEGAWSRTGTLAWTLLVSAAFLLEISYAVPLTFLAYACLMPLLVEHVYRWKPEINELPSVA</sequence>
<keyword evidence="1" id="KW-0812">Transmembrane</keyword>
<feature type="transmembrane region" description="Helical" evidence="1">
    <location>
        <begin position="257"/>
        <end position="277"/>
    </location>
</feature>
<feature type="transmembrane region" description="Helical" evidence="1">
    <location>
        <begin position="319"/>
        <end position="336"/>
    </location>
</feature>
<feature type="transmembrane region" description="Helical" evidence="1">
    <location>
        <begin position="92"/>
        <end position="109"/>
    </location>
</feature>
<accession>A0A2T5YFW0</accession>
<evidence type="ECO:0000256" key="1">
    <source>
        <dbReference type="SAM" id="Phobius"/>
    </source>
</evidence>
<evidence type="ECO:0000313" key="2">
    <source>
        <dbReference type="EMBL" id="PTX18200.1"/>
    </source>
</evidence>
<proteinExistence type="predicted"/>
<reference evidence="2 3" key="1">
    <citation type="submission" date="2018-04" db="EMBL/GenBank/DDBJ databases">
        <title>Genomic Encyclopedia of Archaeal and Bacterial Type Strains, Phase II (KMG-II): from individual species to whole genera.</title>
        <authorList>
            <person name="Goeker M."/>
        </authorList>
    </citation>
    <scope>NUCLEOTIDE SEQUENCE [LARGE SCALE GENOMIC DNA]</scope>
    <source>
        <strain evidence="2 3">DSM 100162</strain>
    </source>
</reference>
<comment type="caution">
    <text evidence="2">The sequence shown here is derived from an EMBL/GenBank/DDBJ whole genome shotgun (WGS) entry which is preliminary data.</text>
</comment>
<feature type="transmembrane region" description="Helical" evidence="1">
    <location>
        <begin position="58"/>
        <end position="80"/>
    </location>
</feature>